<gene>
    <name evidence="6" type="ORF">PLANPX_4215</name>
</gene>
<dbReference type="InterPro" id="IPR002792">
    <property type="entry name" value="TRAM_dom"/>
</dbReference>
<dbReference type="SUPFAM" id="SSF111369">
    <property type="entry name" value="HlyD-like secretion proteins"/>
    <property type="match status" value="1"/>
</dbReference>
<evidence type="ECO:0000256" key="3">
    <source>
        <dbReference type="ARBA" id="ARBA00022679"/>
    </source>
</evidence>
<protein>
    <recommendedName>
        <fullName evidence="5">TRAM domain-containing protein</fullName>
    </recommendedName>
</protein>
<evidence type="ECO:0000256" key="1">
    <source>
        <dbReference type="ARBA" id="ARBA00004196"/>
    </source>
</evidence>
<dbReference type="InterPro" id="IPR058637">
    <property type="entry name" value="YknX-like_C"/>
</dbReference>
<dbReference type="GO" id="GO:0022857">
    <property type="term" value="F:transmembrane transporter activity"/>
    <property type="evidence" value="ECO:0007669"/>
    <property type="project" value="InterPro"/>
</dbReference>
<dbReference type="GO" id="GO:0030313">
    <property type="term" value="C:cell envelope"/>
    <property type="evidence" value="ECO:0007669"/>
    <property type="project" value="UniProtKB-SubCell"/>
</dbReference>
<dbReference type="PROSITE" id="PS50926">
    <property type="entry name" value="TRAM"/>
    <property type="match status" value="1"/>
</dbReference>
<evidence type="ECO:0000313" key="6">
    <source>
        <dbReference type="EMBL" id="BBO34603.1"/>
    </source>
</evidence>
<dbReference type="NCBIfam" id="TIGR01730">
    <property type="entry name" value="RND_mfp"/>
    <property type="match status" value="1"/>
</dbReference>
<keyword evidence="7" id="KW-1185">Reference proteome</keyword>
<evidence type="ECO:0000256" key="4">
    <source>
        <dbReference type="SAM" id="SignalP"/>
    </source>
</evidence>
<dbReference type="InterPro" id="IPR058626">
    <property type="entry name" value="MdtA-like_b-barrel"/>
</dbReference>
<dbReference type="PANTHER" id="PTHR30158:SF10">
    <property type="entry name" value="CATION EFFLUX PUMP"/>
    <property type="match status" value="1"/>
</dbReference>
<comment type="subcellular location">
    <subcellularLocation>
        <location evidence="1">Cell envelope</location>
    </subcellularLocation>
</comment>
<evidence type="ECO:0000259" key="5">
    <source>
        <dbReference type="PROSITE" id="PS50926"/>
    </source>
</evidence>
<dbReference type="PANTHER" id="PTHR30158">
    <property type="entry name" value="ACRA/E-RELATED COMPONENT OF DRUG EFFLUX TRANSPORTER"/>
    <property type="match status" value="1"/>
</dbReference>
<dbReference type="Pfam" id="PF25917">
    <property type="entry name" value="BSH_RND"/>
    <property type="match status" value="1"/>
</dbReference>
<dbReference type="GO" id="GO:0005886">
    <property type="term" value="C:plasma membrane"/>
    <property type="evidence" value="ECO:0007669"/>
    <property type="project" value="TreeGrafter"/>
</dbReference>
<evidence type="ECO:0000256" key="2">
    <source>
        <dbReference type="ARBA" id="ARBA00009477"/>
    </source>
</evidence>
<dbReference type="Pfam" id="PF25989">
    <property type="entry name" value="YknX_C"/>
    <property type="match status" value="1"/>
</dbReference>
<reference evidence="7" key="1">
    <citation type="submission" date="2019-10" db="EMBL/GenBank/DDBJ databases">
        <title>Lacipirellula parvula gen. nov., sp. nov., representing a lineage of planctomycetes widespread in freshwater anoxic habitats, and description of the family Lacipirellulaceae.</title>
        <authorList>
            <person name="Dedysh S.N."/>
            <person name="Kulichevskaya I.S."/>
            <person name="Beletsky A.V."/>
            <person name="Rakitin A.L."/>
            <person name="Mardanov A.V."/>
            <person name="Ivanova A.A."/>
            <person name="Saltykova V.X."/>
            <person name="Rijpstra W.I.C."/>
            <person name="Sinninghe Damste J.S."/>
            <person name="Ravin N.V."/>
        </authorList>
    </citation>
    <scope>NUCLEOTIDE SEQUENCE [LARGE SCALE GENOMIC DNA]</scope>
    <source>
        <strain evidence="7">PX69</strain>
    </source>
</reference>
<keyword evidence="3" id="KW-0808">Transferase</keyword>
<feature type="chain" id="PRO_5024791402" description="TRAM domain-containing protein" evidence="4">
    <location>
        <begin position="27"/>
        <end position="379"/>
    </location>
</feature>
<dbReference type="PROSITE" id="PS51257">
    <property type="entry name" value="PROKAR_LIPOPROTEIN"/>
    <property type="match status" value="1"/>
</dbReference>
<accession>A0A5K7XK19</accession>
<dbReference type="Proteomes" id="UP000326837">
    <property type="component" value="Chromosome"/>
</dbReference>
<dbReference type="AlphaFoldDB" id="A0A5K7XK19"/>
<dbReference type="Gene3D" id="1.10.287.470">
    <property type="entry name" value="Helix hairpin bin"/>
    <property type="match status" value="1"/>
</dbReference>
<dbReference type="RefSeq" id="WP_172992158.1">
    <property type="nucleotide sequence ID" value="NZ_AP021861.1"/>
</dbReference>
<dbReference type="InterPro" id="IPR006143">
    <property type="entry name" value="RND_pump_MFP"/>
</dbReference>
<comment type="similarity">
    <text evidence="2">Belongs to the membrane fusion protein (MFP) (TC 8.A.1) family.</text>
</comment>
<dbReference type="Gene3D" id="2.40.50.100">
    <property type="match status" value="1"/>
</dbReference>
<dbReference type="InterPro" id="IPR058625">
    <property type="entry name" value="MdtA-like_BSH"/>
</dbReference>
<dbReference type="Pfam" id="PF25944">
    <property type="entry name" value="Beta-barrel_RND"/>
    <property type="match status" value="1"/>
</dbReference>
<dbReference type="Pfam" id="PF25876">
    <property type="entry name" value="HH_MFP_RND"/>
    <property type="match status" value="1"/>
</dbReference>
<dbReference type="InterPro" id="IPR058624">
    <property type="entry name" value="MdtA-like_HH"/>
</dbReference>
<dbReference type="EMBL" id="AP021861">
    <property type="protein sequence ID" value="BBO34603.1"/>
    <property type="molecule type" value="Genomic_DNA"/>
</dbReference>
<dbReference type="Gene3D" id="2.40.420.20">
    <property type="match status" value="1"/>
</dbReference>
<organism evidence="6 7">
    <name type="scientific">Lacipirellula parvula</name>
    <dbReference type="NCBI Taxonomy" id="2650471"/>
    <lineage>
        <taxon>Bacteria</taxon>
        <taxon>Pseudomonadati</taxon>
        <taxon>Planctomycetota</taxon>
        <taxon>Planctomycetia</taxon>
        <taxon>Pirellulales</taxon>
        <taxon>Lacipirellulaceae</taxon>
        <taxon>Lacipirellula</taxon>
    </lineage>
</organism>
<dbReference type="GO" id="GO:0016740">
    <property type="term" value="F:transferase activity"/>
    <property type="evidence" value="ECO:0007669"/>
    <property type="project" value="UniProtKB-KW"/>
</dbReference>
<dbReference type="KEGG" id="lpav:PLANPX_4215"/>
<sequence length="379" mass="41358">MGRQALQTAAALVTATLLSIGCSTTAPVIEQPTPQVTVAETATREIIDTDEYTGRTEASEIVEIRSRIFGFLKSIDFKDGNYVKEGQTLFTIEPDEYQAIHEQSLAKIAVNSANLELSRSKLAMKEKLRPNGAISQEEYEEAVAAVHEAEATIAAAKADANRTAVDLKYTEIKAPISGRVDRALVSKGNLLTGGQSSGTLLTTIVNEQPMYVYFDVDERSLLRYMRQRAPEKASTGNLTEQGVACFVQLADEKDFPHRGLIDFASAAVNASTGTARLRAVFENADHALASGLFVRIQIPVSKPYEALLIPERALSTDQNVKFVYVVGDDGVANRRVLELGRREGDLRVITSGLSKSDRVIVKGMQRVKPGQRVEAQVEQ</sequence>
<dbReference type="FunFam" id="2.40.420.20:FF:000001">
    <property type="entry name" value="Efflux RND transporter periplasmic adaptor subunit"/>
    <property type="match status" value="1"/>
</dbReference>
<feature type="domain" description="TRAM" evidence="5">
    <location>
        <begin position="323"/>
        <end position="379"/>
    </location>
</feature>
<keyword evidence="4" id="KW-0732">Signal</keyword>
<dbReference type="Gene3D" id="2.40.30.170">
    <property type="match status" value="1"/>
</dbReference>
<name>A0A5K7XK19_9BACT</name>
<proteinExistence type="inferred from homology"/>
<dbReference type="GO" id="GO:0046677">
    <property type="term" value="P:response to antibiotic"/>
    <property type="evidence" value="ECO:0007669"/>
    <property type="project" value="TreeGrafter"/>
</dbReference>
<evidence type="ECO:0000313" key="7">
    <source>
        <dbReference type="Proteomes" id="UP000326837"/>
    </source>
</evidence>
<feature type="signal peptide" evidence="4">
    <location>
        <begin position="1"/>
        <end position="26"/>
    </location>
</feature>